<dbReference type="RefSeq" id="WP_152307733.1">
    <property type="nucleotide sequence ID" value="NZ_CP043617.1"/>
</dbReference>
<reference evidence="1 2" key="1">
    <citation type="submission" date="2019-09" db="EMBL/GenBank/DDBJ databases">
        <title>Sulfurimonas gotlandica sp. nov., a chemoautotrophic and psychrotolerant epsilonproteobacterium isolated from a pelagic redoxcline, and an emended description of the genus Sulfurimonas.</title>
        <authorList>
            <person name="Wang S."/>
            <person name="Jiang L."/>
            <person name="Shao S."/>
        </authorList>
    </citation>
    <scope>NUCLEOTIDE SEQUENCE [LARGE SCALE GENOMIC DNA]</scope>
    <source>
        <strain evidence="1 2">GYSZ_1</strain>
    </source>
</reference>
<protein>
    <submittedName>
        <fullName evidence="1">Iron oxidase oxidoreductase</fullName>
    </submittedName>
</protein>
<evidence type="ECO:0000313" key="2">
    <source>
        <dbReference type="Proteomes" id="UP000326944"/>
    </source>
</evidence>
<dbReference type="OrthoDB" id="5334781at2"/>
<sequence>MTRRSFFQYMSLLGITTFSATNLEAKGTKEQYRYIETPKDGKKCSMCMHFIPKKNECRMVKGYISPEGYCEAFYIDPRKK</sequence>
<organism evidence="1 2">
    <name type="scientific">Sulfurimonas lithotrophica</name>
    <dbReference type="NCBI Taxonomy" id="2590022"/>
    <lineage>
        <taxon>Bacteria</taxon>
        <taxon>Pseudomonadati</taxon>
        <taxon>Campylobacterota</taxon>
        <taxon>Epsilonproteobacteria</taxon>
        <taxon>Campylobacterales</taxon>
        <taxon>Sulfurimonadaceae</taxon>
        <taxon>Sulfurimonas</taxon>
    </lineage>
</organism>
<gene>
    <name evidence="1" type="ORF">FJR48_08600</name>
</gene>
<dbReference type="AlphaFoldDB" id="A0A5P8P298"/>
<dbReference type="SUPFAM" id="SSF57652">
    <property type="entry name" value="HIPIP (high potential iron protein)"/>
    <property type="match status" value="1"/>
</dbReference>
<dbReference type="KEGG" id="sulg:FJR48_08600"/>
<dbReference type="Gene3D" id="4.10.490.10">
    <property type="entry name" value="High potential iron-sulphur protein"/>
    <property type="match status" value="1"/>
</dbReference>
<dbReference type="InterPro" id="IPR036369">
    <property type="entry name" value="HIPIP_sf"/>
</dbReference>
<dbReference type="EMBL" id="CP043617">
    <property type="protein sequence ID" value="QFR49786.1"/>
    <property type="molecule type" value="Genomic_DNA"/>
</dbReference>
<dbReference type="Proteomes" id="UP000326944">
    <property type="component" value="Chromosome"/>
</dbReference>
<dbReference type="GO" id="GO:0009055">
    <property type="term" value="F:electron transfer activity"/>
    <property type="evidence" value="ECO:0007669"/>
    <property type="project" value="InterPro"/>
</dbReference>
<name>A0A5P8P298_9BACT</name>
<accession>A0A5P8P298</accession>
<proteinExistence type="predicted"/>
<keyword evidence="2" id="KW-1185">Reference proteome</keyword>
<dbReference type="GO" id="GO:0019646">
    <property type="term" value="P:aerobic electron transport chain"/>
    <property type="evidence" value="ECO:0007669"/>
    <property type="project" value="InterPro"/>
</dbReference>
<evidence type="ECO:0000313" key="1">
    <source>
        <dbReference type="EMBL" id="QFR49786.1"/>
    </source>
</evidence>